<dbReference type="Pfam" id="PF00582">
    <property type="entry name" value="Usp"/>
    <property type="match status" value="2"/>
</dbReference>
<dbReference type="Proteomes" id="UP000600365">
    <property type="component" value="Unassembled WGS sequence"/>
</dbReference>
<evidence type="ECO:0000313" key="5">
    <source>
        <dbReference type="Proteomes" id="UP000600365"/>
    </source>
</evidence>
<dbReference type="InterPro" id="IPR014729">
    <property type="entry name" value="Rossmann-like_a/b/a_fold"/>
</dbReference>
<dbReference type="AlphaFoldDB" id="A0A917XQR6"/>
<feature type="region of interest" description="Disordered" evidence="2">
    <location>
        <begin position="1"/>
        <end position="32"/>
    </location>
</feature>
<evidence type="ECO:0000259" key="3">
    <source>
        <dbReference type="Pfam" id="PF00582"/>
    </source>
</evidence>
<accession>A0A917XQR6</accession>
<evidence type="ECO:0000256" key="1">
    <source>
        <dbReference type="ARBA" id="ARBA00008791"/>
    </source>
</evidence>
<organism evidence="4 5">
    <name type="scientific">Streptomyces albiflavescens</name>
    <dbReference type="NCBI Taxonomy" id="1623582"/>
    <lineage>
        <taxon>Bacteria</taxon>
        <taxon>Bacillati</taxon>
        <taxon>Actinomycetota</taxon>
        <taxon>Actinomycetes</taxon>
        <taxon>Kitasatosporales</taxon>
        <taxon>Streptomycetaceae</taxon>
        <taxon>Streptomyces</taxon>
    </lineage>
</organism>
<dbReference type="PRINTS" id="PR01438">
    <property type="entry name" value="UNVRSLSTRESS"/>
</dbReference>
<feature type="domain" description="UspA" evidence="3">
    <location>
        <begin position="201"/>
        <end position="340"/>
    </location>
</feature>
<gene>
    <name evidence="4" type="ORF">GCM10011579_001310</name>
</gene>
<dbReference type="PANTHER" id="PTHR46553">
    <property type="entry name" value="ADENINE NUCLEOTIDE ALPHA HYDROLASES-LIKE SUPERFAMILY PROTEIN"/>
    <property type="match status" value="1"/>
</dbReference>
<evidence type="ECO:0000313" key="4">
    <source>
        <dbReference type="EMBL" id="GGN48565.1"/>
    </source>
</evidence>
<dbReference type="InterPro" id="IPR006016">
    <property type="entry name" value="UspA"/>
</dbReference>
<keyword evidence="5" id="KW-1185">Reference proteome</keyword>
<comment type="similarity">
    <text evidence="1">Belongs to the universal stress protein A family.</text>
</comment>
<comment type="caution">
    <text evidence="4">The sequence shown here is derived from an EMBL/GenBank/DDBJ whole genome shotgun (WGS) entry which is preliminary data.</text>
</comment>
<dbReference type="InterPro" id="IPR006015">
    <property type="entry name" value="Universal_stress_UspA"/>
</dbReference>
<name>A0A917XQR6_9ACTN</name>
<dbReference type="SUPFAM" id="SSF52402">
    <property type="entry name" value="Adenine nucleotide alpha hydrolases-like"/>
    <property type="match status" value="2"/>
</dbReference>
<dbReference type="EMBL" id="BMMM01000001">
    <property type="protein sequence ID" value="GGN48565.1"/>
    <property type="molecule type" value="Genomic_DNA"/>
</dbReference>
<proteinExistence type="inferred from homology"/>
<evidence type="ECO:0000256" key="2">
    <source>
        <dbReference type="SAM" id="MobiDB-lite"/>
    </source>
</evidence>
<sequence length="342" mass="36334">MPACAQGPDGLGEGLAATPNGTEAARRWQGTKELDPTEEVCDMLVPVVAGIDGSAESLAAAEWAAREAVRRECPLRLVHAWNWSPRSADGATDNAAQRHLARRVLHQAEGRVQGAHPGVRLYEEQVEGPATAALLNAAEQAELLVLGSRGLTGLSGFLVGSVALGVVAKATRPVVLVRAGEDQEDEHLPADDGSTSMRTGYRDVVLGIDLGDPCDEVIEFAFEAARLRHARLRVIHAWQPSSPVSLGPGDIGLVRPPQREGEWEGFLKAVLQIWRDKHPEVDVVESVSEGKASTAVIRAASGASLLVVGRRTTERPVGRRIGPVAHAAIHHVSCPVAVVPHD</sequence>
<dbReference type="PANTHER" id="PTHR46553:SF3">
    <property type="entry name" value="ADENINE NUCLEOTIDE ALPHA HYDROLASES-LIKE SUPERFAMILY PROTEIN"/>
    <property type="match status" value="1"/>
</dbReference>
<dbReference type="Gene3D" id="3.40.50.620">
    <property type="entry name" value="HUPs"/>
    <property type="match status" value="2"/>
</dbReference>
<protein>
    <submittedName>
        <fullName evidence="4">Universal stress protein</fullName>
    </submittedName>
</protein>
<feature type="domain" description="UspA" evidence="3">
    <location>
        <begin position="46"/>
        <end position="178"/>
    </location>
</feature>
<reference evidence="4 5" key="1">
    <citation type="journal article" date="2014" name="Int. J. Syst. Evol. Microbiol.">
        <title>Complete genome sequence of Corynebacterium casei LMG S-19264T (=DSM 44701T), isolated from a smear-ripened cheese.</title>
        <authorList>
            <consortium name="US DOE Joint Genome Institute (JGI-PGF)"/>
            <person name="Walter F."/>
            <person name="Albersmeier A."/>
            <person name="Kalinowski J."/>
            <person name="Ruckert C."/>
        </authorList>
    </citation>
    <scope>NUCLEOTIDE SEQUENCE [LARGE SCALE GENOMIC DNA]</scope>
    <source>
        <strain evidence="4 5">CGMCC 4.7111</strain>
    </source>
</reference>